<dbReference type="Pfam" id="PF00403">
    <property type="entry name" value="HMA"/>
    <property type="match status" value="1"/>
</dbReference>
<evidence type="ECO:0000313" key="4">
    <source>
        <dbReference type="Proteomes" id="UP000516361"/>
    </source>
</evidence>
<dbReference type="PROSITE" id="PS01047">
    <property type="entry name" value="HMA_1"/>
    <property type="match status" value="1"/>
</dbReference>
<dbReference type="KEGG" id="ocy:OSSY52_10070"/>
<feature type="domain" description="HMA" evidence="2">
    <location>
        <begin position="1"/>
        <end position="64"/>
    </location>
</feature>
<name>A0A7G1G693_9BACT</name>
<dbReference type="RefSeq" id="WP_190615933.1">
    <property type="nucleotide sequence ID" value="NZ_AP018712.1"/>
</dbReference>
<sequence length="66" mass="7596">MKYIFKVEDMTCNHCKMRIEKALSEAEDIKSFNVDLKNKIVEVDSELSENVIVSIIDEIGYTAIIK</sequence>
<dbReference type="SUPFAM" id="SSF55008">
    <property type="entry name" value="HMA, heavy metal-associated domain"/>
    <property type="match status" value="1"/>
</dbReference>
<dbReference type="InterPro" id="IPR017969">
    <property type="entry name" value="Heavy-metal-associated_CS"/>
</dbReference>
<evidence type="ECO:0000259" key="2">
    <source>
        <dbReference type="PROSITE" id="PS50846"/>
    </source>
</evidence>
<dbReference type="InterPro" id="IPR006121">
    <property type="entry name" value="HMA_dom"/>
</dbReference>
<dbReference type="GO" id="GO:0046872">
    <property type="term" value="F:metal ion binding"/>
    <property type="evidence" value="ECO:0007669"/>
    <property type="project" value="UniProtKB-KW"/>
</dbReference>
<dbReference type="InParanoid" id="A0A7G1G693"/>
<protein>
    <submittedName>
        <fullName evidence="3">Copper resistance protein CopZ</fullName>
    </submittedName>
</protein>
<evidence type="ECO:0000313" key="3">
    <source>
        <dbReference type="EMBL" id="BBE30866.1"/>
    </source>
</evidence>
<dbReference type="Proteomes" id="UP000516361">
    <property type="component" value="Chromosome"/>
</dbReference>
<evidence type="ECO:0000256" key="1">
    <source>
        <dbReference type="ARBA" id="ARBA00022723"/>
    </source>
</evidence>
<organism evidence="3 4">
    <name type="scientific">Tepiditoga spiralis</name>
    <dbReference type="NCBI Taxonomy" id="2108365"/>
    <lineage>
        <taxon>Bacteria</taxon>
        <taxon>Thermotogati</taxon>
        <taxon>Thermotogota</taxon>
        <taxon>Thermotogae</taxon>
        <taxon>Petrotogales</taxon>
        <taxon>Petrotogaceae</taxon>
        <taxon>Tepiditoga</taxon>
    </lineage>
</organism>
<dbReference type="PROSITE" id="PS50846">
    <property type="entry name" value="HMA_2"/>
    <property type="match status" value="1"/>
</dbReference>
<proteinExistence type="predicted"/>
<keyword evidence="4" id="KW-1185">Reference proteome</keyword>
<dbReference type="Gene3D" id="3.30.70.100">
    <property type="match status" value="1"/>
</dbReference>
<dbReference type="CDD" id="cd00371">
    <property type="entry name" value="HMA"/>
    <property type="match status" value="1"/>
</dbReference>
<reference evidence="3 4" key="1">
    <citation type="submission" date="2018-06" db="EMBL/GenBank/DDBJ databases">
        <title>Genome sequencing of Oceanotoga sp. sy52.</title>
        <authorList>
            <person name="Mori K."/>
        </authorList>
    </citation>
    <scope>NUCLEOTIDE SEQUENCE [LARGE SCALE GENOMIC DNA]</scope>
    <source>
        <strain evidence="4">sy52</strain>
    </source>
</reference>
<keyword evidence="1" id="KW-0479">Metal-binding</keyword>
<dbReference type="InterPro" id="IPR036163">
    <property type="entry name" value="HMA_dom_sf"/>
</dbReference>
<dbReference type="EMBL" id="AP018712">
    <property type="protein sequence ID" value="BBE30866.1"/>
    <property type="molecule type" value="Genomic_DNA"/>
</dbReference>
<gene>
    <name evidence="3" type="ORF">OSSY52_10070</name>
</gene>
<dbReference type="AlphaFoldDB" id="A0A7G1G693"/>
<accession>A0A7G1G693</accession>